<evidence type="ECO:0000256" key="1">
    <source>
        <dbReference type="SAM" id="MobiDB-lite"/>
    </source>
</evidence>
<keyword evidence="2" id="KW-0732">Signal</keyword>
<evidence type="ECO:0000256" key="2">
    <source>
        <dbReference type="SAM" id="SignalP"/>
    </source>
</evidence>
<dbReference type="OrthoDB" id="347124at2759"/>
<dbReference type="EMBL" id="AHZU02000240">
    <property type="protein sequence ID" value="KFG46894.1"/>
    <property type="molecule type" value="Genomic_DNA"/>
</dbReference>
<feature type="compositionally biased region" description="Acidic residues" evidence="1">
    <location>
        <begin position="363"/>
        <end position="375"/>
    </location>
</feature>
<keyword evidence="3" id="KW-0812">Transmembrane</keyword>
<keyword evidence="3" id="KW-0472">Membrane</keyword>
<feature type="region of interest" description="Disordered" evidence="1">
    <location>
        <begin position="300"/>
        <end position="383"/>
    </location>
</feature>
<evidence type="ECO:0000313" key="4">
    <source>
        <dbReference type="Proteomes" id="UP000028837"/>
    </source>
</evidence>
<proteinExistence type="predicted"/>
<feature type="compositionally biased region" description="Low complexity" evidence="1">
    <location>
        <begin position="333"/>
        <end position="343"/>
    </location>
</feature>
<organism evidence="3 4">
    <name type="scientific">Toxoplasma gondii GAB2-2007-GAL-DOM2</name>
    <dbReference type="NCBI Taxonomy" id="1130820"/>
    <lineage>
        <taxon>Eukaryota</taxon>
        <taxon>Sar</taxon>
        <taxon>Alveolata</taxon>
        <taxon>Apicomplexa</taxon>
        <taxon>Conoidasida</taxon>
        <taxon>Coccidia</taxon>
        <taxon>Eucoccidiorida</taxon>
        <taxon>Eimeriorina</taxon>
        <taxon>Sarcocystidae</taxon>
        <taxon>Toxoplasma</taxon>
    </lineage>
</organism>
<comment type="caution">
    <text evidence="3">The sequence shown here is derived from an EMBL/GenBank/DDBJ whole genome shotgun (WGS) entry which is preliminary data.</text>
</comment>
<feature type="signal peptide" evidence="2">
    <location>
        <begin position="1"/>
        <end position="26"/>
    </location>
</feature>
<name>A0A086KR76_TOXGO</name>
<sequence length="383" mass="42821">MGECAILAICLVVFFAVLMSFDYRDGIKFPCMFASDRESKREPNFVYSSEVETFVNRSGAVCVEDIVTFVNKRRMGKDGEVGTKDDTMTLEEQVSMLSAMLEANFHGGFWVNTPWTLNYDESGQTWAKLLYADGDEYLMISGSRTGYSGLINEPHVTKSFFGLEGALRLQRRAPHRPVLIAPLLSRRGVEARVEPVGSEGELWTSGFRIRKGQKVLFSTESQSEGAVVLQYAYGSKPSATLWSFILPPLFKAFDWETSFTYLRALGESFYRNGILPVVAFMVDKEDAWSARMNLSYRSESEQSYTYDAEREEEETGEDTALAEAHGLKEPQEAGAPAKAAASDGKAKANPPPATGEARKEDKNEEQDLEDEEDEEPLARDEEL</sequence>
<feature type="chain" id="PRO_5001809577" evidence="2">
    <location>
        <begin position="27"/>
        <end position="383"/>
    </location>
</feature>
<gene>
    <name evidence="3" type="ORF">TGDOM2_246580</name>
</gene>
<dbReference type="VEuPathDB" id="ToxoDB:TGDOM2_246580"/>
<dbReference type="Proteomes" id="UP000028837">
    <property type="component" value="Unassembled WGS sequence"/>
</dbReference>
<accession>A0A086KR76</accession>
<dbReference type="AlphaFoldDB" id="A0A086KR76"/>
<evidence type="ECO:0000313" key="3">
    <source>
        <dbReference type="EMBL" id="KFG46894.1"/>
    </source>
</evidence>
<reference evidence="3 4" key="1">
    <citation type="submission" date="2014-02" db="EMBL/GenBank/DDBJ databases">
        <authorList>
            <person name="Sibley D."/>
            <person name="Venepally P."/>
            <person name="Karamycheva S."/>
            <person name="Hadjithomas M."/>
            <person name="Khan A."/>
            <person name="Brunk B."/>
            <person name="Roos D."/>
            <person name="Caler E."/>
            <person name="Lorenzi H."/>
        </authorList>
    </citation>
    <scope>NUCLEOTIDE SEQUENCE [LARGE SCALE GENOMIC DNA]</scope>
    <source>
        <strain evidence="3 4">GAB2-2007-GAL-DOM2</strain>
    </source>
</reference>
<protein>
    <submittedName>
        <fullName evidence="3">Putative transmembrane protein</fullName>
    </submittedName>
</protein>